<keyword evidence="3" id="KW-1185">Reference proteome</keyword>
<evidence type="ECO:0000313" key="3">
    <source>
        <dbReference type="Proteomes" id="UP000827092"/>
    </source>
</evidence>
<evidence type="ECO:0000256" key="1">
    <source>
        <dbReference type="SAM" id="MobiDB-lite"/>
    </source>
</evidence>
<organism evidence="2 3">
    <name type="scientific">Oedothorax gibbosus</name>
    <dbReference type="NCBI Taxonomy" id="931172"/>
    <lineage>
        <taxon>Eukaryota</taxon>
        <taxon>Metazoa</taxon>
        <taxon>Ecdysozoa</taxon>
        <taxon>Arthropoda</taxon>
        <taxon>Chelicerata</taxon>
        <taxon>Arachnida</taxon>
        <taxon>Araneae</taxon>
        <taxon>Araneomorphae</taxon>
        <taxon>Entelegynae</taxon>
        <taxon>Araneoidea</taxon>
        <taxon>Linyphiidae</taxon>
        <taxon>Erigoninae</taxon>
        <taxon>Oedothorax</taxon>
    </lineage>
</organism>
<gene>
    <name evidence="2" type="ORF">JTE90_002205</name>
</gene>
<accession>A0AAV6VFK5</accession>
<proteinExistence type="predicted"/>
<dbReference type="EMBL" id="JAFNEN010000084">
    <property type="protein sequence ID" value="KAG8195585.1"/>
    <property type="molecule type" value="Genomic_DNA"/>
</dbReference>
<sequence>MSSTSNDLPSLCRLFPADKEGGPLACPRDPGCPSFPHDLGQREDNPAPAATLLPSPCACEEEAAGQK</sequence>
<comment type="caution">
    <text evidence="2">The sequence shown here is derived from an EMBL/GenBank/DDBJ whole genome shotgun (WGS) entry which is preliminary data.</text>
</comment>
<reference evidence="2 3" key="1">
    <citation type="journal article" date="2022" name="Nat. Ecol. Evol.">
        <title>A masculinizing supergene underlies an exaggerated male reproductive morph in a spider.</title>
        <authorList>
            <person name="Hendrickx F."/>
            <person name="De Corte Z."/>
            <person name="Sonet G."/>
            <person name="Van Belleghem S.M."/>
            <person name="Kostlbacher S."/>
            <person name="Vangestel C."/>
        </authorList>
    </citation>
    <scope>NUCLEOTIDE SEQUENCE [LARGE SCALE GENOMIC DNA]</scope>
    <source>
        <strain evidence="2">W744_W776</strain>
    </source>
</reference>
<dbReference type="Proteomes" id="UP000827092">
    <property type="component" value="Unassembled WGS sequence"/>
</dbReference>
<name>A0AAV6VFK5_9ARAC</name>
<feature type="region of interest" description="Disordered" evidence="1">
    <location>
        <begin position="28"/>
        <end position="50"/>
    </location>
</feature>
<evidence type="ECO:0000313" key="2">
    <source>
        <dbReference type="EMBL" id="KAG8195585.1"/>
    </source>
</evidence>
<protein>
    <submittedName>
        <fullName evidence="2">Uncharacterized protein</fullName>
    </submittedName>
</protein>
<dbReference type="AlphaFoldDB" id="A0AAV6VFK5"/>